<name>A0AB74DTW1_STRSA</name>
<feature type="domain" description="N-acetyltransferase" evidence="3">
    <location>
        <begin position="2"/>
        <end position="157"/>
    </location>
</feature>
<reference evidence="4 5" key="1">
    <citation type="submission" date="2018-11" db="EMBL/GenBank/DDBJ databases">
        <title>Species Designations Belie Phenotypic and Genotypic Heterogeneity in Oral Streptococci.</title>
        <authorList>
            <person name="Velsko I."/>
        </authorList>
    </citation>
    <scope>NUCLEOTIDE SEQUENCE [LARGE SCALE GENOMIC DNA]</scope>
    <source>
        <strain evidence="4 5">BCC37</strain>
    </source>
</reference>
<dbReference type="Gene3D" id="3.40.630.30">
    <property type="match status" value="1"/>
</dbReference>
<accession>A0AB74DTW1</accession>
<dbReference type="Proteomes" id="UP000280406">
    <property type="component" value="Unassembled WGS sequence"/>
</dbReference>
<dbReference type="RefSeq" id="WP_004186444.1">
    <property type="nucleotide sequence ID" value="NZ_CP071415.1"/>
</dbReference>
<dbReference type="CDD" id="cd04301">
    <property type="entry name" value="NAT_SF"/>
    <property type="match status" value="1"/>
</dbReference>
<evidence type="ECO:0000313" key="5">
    <source>
        <dbReference type="Proteomes" id="UP000280406"/>
    </source>
</evidence>
<dbReference type="AlphaFoldDB" id="A0AB74DTW1"/>
<gene>
    <name evidence="4" type="primary">ypeA</name>
    <name evidence="4" type="ORF">D8869_00330</name>
</gene>
<keyword evidence="1 4" id="KW-0808">Transferase</keyword>
<keyword evidence="2 4" id="KW-0012">Acyltransferase</keyword>
<dbReference type="PANTHER" id="PTHR43877">
    <property type="entry name" value="AMINOALKYLPHOSPHONATE N-ACETYLTRANSFERASE-RELATED-RELATED"/>
    <property type="match status" value="1"/>
</dbReference>
<dbReference type="PROSITE" id="PS51186">
    <property type="entry name" value="GNAT"/>
    <property type="match status" value="1"/>
</dbReference>
<organism evidence="4 5">
    <name type="scientific">Streptococcus sanguinis</name>
    <dbReference type="NCBI Taxonomy" id="1305"/>
    <lineage>
        <taxon>Bacteria</taxon>
        <taxon>Bacillati</taxon>
        <taxon>Bacillota</taxon>
        <taxon>Bacilli</taxon>
        <taxon>Lactobacillales</taxon>
        <taxon>Streptococcaceae</taxon>
        <taxon>Streptococcus</taxon>
    </lineage>
</organism>
<dbReference type="InterPro" id="IPR000182">
    <property type="entry name" value="GNAT_dom"/>
</dbReference>
<protein>
    <submittedName>
        <fullName evidence="4">Acetyltransferase YpeA</fullName>
        <ecNumber evidence="4">2.3.1.-</ecNumber>
    </submittedName>
</protein>
<dbReference type="GO" id="GO:0016747">
    <property type="term" value="F:acyltransferase activity, transferring groups other than amino-acyl groups"/>
    <property type="evidence" value="ECO:0007669"/>
    <property type="project" value="InterPro"/>
</dbReference>
<evidence type="ECO:0000259" key="3">
    <source>
        <dbReference type="PROSITE" id="PS51186"/>
    </source>
</evidence>
<evidence type="ECO:0000313" key="4">
    <source>
        <dbReference type="EMBL" id="RSI53976.1"/>
    </source>
</evidence>
<dbReference type="SUPFAM" id="SSF55729">
    <property type="entry name" value="Acyl-CoA N-acyltransferases (Nat)"/>
    <property type="match status" value="1"/>
</dbReference>
<proteinExistence type="predicted"/>
<sequence>MAEIRALKPEEILLLEEFLYLAIFIPQGLALLPRSILKEPELEMYIKDFGQQPDDWALAAEVDGLLVGAVWVRILKDYGYFDDQTPSLSISFLPDFRGQGLGQQLMTAMLDLLKAKGYPSVSLSVSKDNPAVRFYQRLGFVMVEEREDDYLMVCRLKSEKKTHETRTINLYSTSPFE</sequence>
<dbReference type="Pfam" id="PF00583">
    <property type="entry name" value="Acetyltransf_1"/>
    <property type="match status" value="1"/>
</dbReference>
<dbReference type="EC" id="2.3.1.-" evidence="4"/>
<evidence type="ECO:0000256" key="1">
    <source>
        <dbReference type="ARBA" id="ARBA00022679"/>
    </source>
</evidence>
<dbReference type="InterPro" id="IPR050832">
    <property type="entry name" value="Bact_Acetyltransf"/>
</dbReference>
<evidence type="ECO:0000256" key="2">
    <source>
        <dbReference type="ARBA" id="ARBA00023315"/>
    </source>
</evidence>
<comment type="caution">
    <text evidence="4">The sequence shown here is derived from an EMBL/GenBank/DDBJ whole genome shotgun (WGS) entry which is preliminary data.</text>
</comment>
<dbReference type="PANTHER" id="PTHR43877:SF1">
    <property type="entry name" value="ACETYLTRANSFERASE"/>
    <property type="match status" value="1"/>
</dbReference>
<dbReference type="EMBL" id="RJND01000001">
    <property type="protein sequence ID" value="RSI53976.1"/>
    <property type="molecule type" value="Genomic_DNA"/>
</dbReference>
<dbReference type="InterPro" id="IPR016181">
    <property type="entry name" value="Acyl_CoA_acyltransferase"/>
</dbReference>